<dbReference type="Proteomes" id="UP000001070">
    <property type="component" value="Unassembled WGS sequence"/>
</dbReference>
<dbReference type="OrthoDB" id="18703at2759"/>
<dbReference type="InterPro" id="IPR028160">
    <property type="entry name" value="Slx9-like"/>
</dbReference>
<dbReference type="KEGG" id="dgr:6556493"/>
<comment type="similarity">
    <text evidence="2">Belongs to the SLX9 family.</text>
</comment>
<gene>
    <name evidence="5" type="primary">Dgri\GH14572</name>
    <name evidence="5" type="ORF">Dgri_GH14572</name>
</gene>
<evidence type="ECO:0000256" key="1">
    <source>
        <dbReference type="ARBA" id="ARBA00004604"/>
    </source>
</evidence>
<dbReference type="PhylomeDB" id="B4IYW0"/>
<dbReference type="FunCoup" id="B4IYW0">
    <property type="interactions" value="803"/>
</dbReference>
<feature type="region of interest" description="Disordered" evidence="4">
    <location>
        <begin position="31"/>
        <end position="59"/>
    </location>
</feature>
<dbReference type="GO" id="GO:0030686">
    <property type="term" value="C:90S preribosome"/>
    <property type="evidence" value="ECO:0007669"/>
    <property type="project" value="InterPro"/>
</dbReference>
<dbReference type="GO" id="GO:0005730">
    <property type="term" value="C:nucleolus"/>
    <property type="evidence" value="ECO:0007669"/>
    <property type="project" value="UniProtKB-SubCell"/>
</dbReference>
<dbReference type="PANTHER" id="PTHR31109:SF2">
    <property type="entry name" value="RIBOSOME BIOGENESIS PROTEIN SLX9 HOMOLOG"/>
    <property type="match status" value="1"/>
</dbReference>
<dbReference type="HOGENOM" id="CLU_1519426_0_0_1"/>
<dbReference type="Pfam" id="PF15341">
    <property type="entry name" value="SLX9"/>
    <property type="match status" value="1"/>
</dbReference>
<sequence length="181" mass="21136">MAKRNIRAKAKSAVGVAKQKTQEVQAKLNKAARQDKLLHKTLTPKKTTTKKEKSAQKHKKLIKRFVEMKKELKEEHARKNREKTKVIGDLKPLRDDLPSLGDIYKLVKSQKREKIGESTLPAESEPLSAKEKIKKKRIECVNKVQSFERLIKDKKFKRNPREVIANHIRNRYQAMEEDDME</sequence>
<keyword evidence="6" id="KW-1185">Reference proteome</keyword>
<accession>B4IYW0</accession>
<comment type="subcellular location">
    <subcellularLocation>
        <location evidence="1">Nucleus</location>
        <location evidence="1">Nucleolus</location>
    </subcellularLocation>
</comment>
<evidence type="ECO:0000313" key="6">
    <source>
        <dbReference type="Proteomes" id="UP000001070"/>
    </source>
</evidence>
<evidence type="ECO:0000256" key="2">
    <source>
        <dbReference type="ARBA" id="ARBA00011022"/>
    </source>
</evidence>
<evidence type="ECO:0000313" key="5">
    <source>
        <dbReference type="EMBL" id="EDV97668.1"/>
    </source>
</evidence>
<dbReference type="OMA" id="HVRNKYQ"/>
<proteinExistence type="inferred from homology"/>
<keyword evidence="3" id="KW-0539">Nucleus</keyword>
<reference evidence="5 6" key="1">
    <citation type="journal article" date="2007" name="Nature">
        <title>Evolution of genes and genomes on the Drosophila phylogeny.</title>
        <authorList>
            <consortium name="Drosophila 12 Genomes Consortium"/>
            <person name="Clark A.G."/>
            <person name="Eisen M.B."/>
            <person name="Smith D.R."/>
            <person name="Bergman C.M."/>
            <person name="Oliver B."/>
            <person name="Markow T.A."/>
            <person name="Kaufman T.C."/>
            <person name="Kellis M."/>
            <person name="Gelbart W."/>
            <person name="Iyer V.N."/>
            <person name="Pollard D.A."/>
            <person name="Sackton T.B."/>
            <person name="Larracuente A.M."/>
            <person name="Singh N.D."/>
            <person name="Abad J.P."/>
            <person name="Abt D.N."/>
            <person name="Adryan B."/>
            <person name="Aguade M."/>
            <person name="Akashi H."/>
            <person name="Anderson W.W."/>
            <person name="Aquadro C.F."/>
            <person name="Ardell D.H."/>
            <person name="Arguello R."/>
            <person name="Artieri C.G."/>
            <person name="Barbash D.A."/>
            <person name="Barker D."/>
            <person name="Barsanti P."/>
            <person name="Batterham P."/>
            <person name="Batzoglou S."/>
            <person name="Begun D."/>
            <person name="Bhutkar A."/>
            <person name="Blanco E."/>
            <person name="Bosak S.A."/>
            <person name="Bradley R.K."/>
            <person name="Brand A.D."/>
            <person name="Brent M.R."/>
            <person name="Brooks A.N."/>
            <person name="Brown R.H."/>
            <person name="Butlin R.K."/>
            <person name="Caggese C."/>
            <person name="Calvi B.R."/>
            <person name="Bernardo de Carvalho A."/>
            <person name="Caspi A."/>
            <person name="Castrezana S."/>
            <person name="Celniker S.E."/>
            <person name="Chang J.L."/>
            <person name="Chapple C."/>
            <person name="Chatterji S."/>
            <person name="Chinwalla A."/>
            <person name="Civetta A."/>
            <person name="Clifton S.W."/>
            <person name="Comeron J.M."/>
            <person name="Costello J.C."/>
            <person name="Coyne J.A."/>
            <person name="Daub J."/>
            <person name="David R.G."/>
            <person name="Delcher A.L."/>
            <person name="Delehaunty K."/>
            <person name="Do C.B."/>
            <person name="Ebling H."/>
            <person name="Edwards K."/>
            <person name="Eickbush T."/>
            <person name="Evans J.D."/>
            <person name="Filipski A."/>
            <person name="Findeiss S."/>
            <person name="Freyhult E."/>
            <person name="Fulton L."/>
            <person name="Fulton R."/>
            <person name="Garcia A.C."/>
            <person name="Gardiner A."/>
            <person name="Garfield D.A."/>
            <person name="Garvin B.E."/>
            <person name="Gibson G."/>
            <person name="Gilbert D."/>
            <person name="Gnerre S."/>
            <person name="Godfrey J."/>
            <person name="Good R."/>
            <person name="Gotea V."/>
            <person name="Gravely B."/>
            <person name="Greenberg A.J."/>
            <person name="Griffiths-Jones S."/>
            <person name="Gross S."/>
            <person name="Guigo R."/>
            <person name="Gustafson E.A."/>
            <person name="Haerty W."/>
            <person name="Hahn M.W."/>
            <person name="Halligan D.L."/>
            <person name="Halpern A.L."/>
            <person name="Halter G.M."/>
            <person name="Han M.V."/>
            <person name="Heger A."/>
            <person name="Hillier L."/>
            <person name="Hinrichs A.S."/>
            <person name="Holmes I."/>
            <person name="Hoskins R.A."/>
            <person name="Hubisz M.J."/>
            <person name="Hultmark D."/>
            <person name="Huntley M.A."/>
            <person name="Jaffe D.B."/>
            <person name="Jagadeeshan S."/>
            <person name="Jeck W.R."/>
            <person name="Johnson J."/>
            <person name="Jones C.D."/>
            <person name="Jordan W.C."/>
            <person name="Karpen G.H."/>
            <person name="Kataoka E."/>
            <person name="Keightley P.D."/>
            <person name="Kheradpour P."/>
            <person name="Kirkness E.F."/>
            <person name="Koerich L.B."/>
            <person name="Kristiansen K."/>
            <person name="Kudrna D."/>
            <person name="Kulathinal R.J."/>
            <person name="Kumar S."/>
            <person name="Kwok R."/>
            <person name="Lander E."/>
            <person name="Langley C.H."/>
            <person name="Lapoint R."/>
            <person name="Lazzaro B.P."/>
            <person name="Lee S.J."/>
            <person name="Levesque L."/>
            <person name="Li R."/>
            <person name="Lin C.F."/>
            <person name="Lin M.F."/>
            <person name="Lindblad-Toh K."/>
            <person name="Llopart A."/>
            <person name="Long M."/>
            <person name="Low L."/>
            <person name="Lozovsky E."/>
            <person name="Lu J."/>
            <person name="Luo M."/>
            <person name="Machado C.A."/>
            <person name="Makalowski W."/>
            <person name="Marzo M."/>
            <person name="Matsuda M."/>
            <person name="Matzkin L."/>
            <person name="McAllister B."/>
            <person name="McBride C.S."/>
            <person name="McKernan B."/>
            <person name="McKernan K."/>
            <person name="Mendez-Lago M."/>
            <person name="Minx P."/>
            <person name="Mollenhauer M.U."/>
            <person name="Montooth K."/>
            <person name="Mount S.M."/>
            <person name="Mu X."/>
            <person name="Myers E."/>
            <person name="Negre B."/>
            <person name="Newfeld S."/>
            <person name="Nielsen R."/>
            <person name="Noor M.A."/>
            <person name="O'Grady P."/>
            <person name="Pachter L."/>
            <person name="Papaceit M."/>
            <person name="Parisi M.J."/>
            <person name="Parisi M."/>
            <person name="Parts L."/>
            <person name="Pedersen J.S."/>
            <person name="Pesole G."/>
            <person name="Phillippy A.M."/>
            <person name="Ponting C.P."/>
            <person name="Pop M."/>
            <person name="Porcelli D."/>
            <person name="Powell J.R."/>
            <person name="Prohaska S."/>
            <person name="Pruitt K."/>
            <person name="Puig M."/>
            <person name="Quesneville H."/>
            <person name="Ram K.R."/>
            <person name="Rand D."/>
            <person name="Rasmussen M.D."/>
            <person name="Reed L.K."/>
            <person name="Reenan R."/>
            <person name="Reily A."/>
            <person name="Remington K.A."/>
            <person name="Rieger T.T."/>
            <person name="Ritchie M.G."/>
            <person name="Robin C."/>
            <person name="Rogers Y.H."/>
            <person name="Rohde C."/>
            <person name="Rozas J."/>
            <person name="Rubenfield M.J."/>
            <person name="Ruiz A."/>
            <person name="Russo S."/>
            <person name="Salzberg S.L."/>
            <person name="Sanchez-Gracia A."/>
            <person name="Saranga D.J."/>
            <person name="Sato H."/>
            <person name="Schaeffer S.W."/>
            <person name="Schatz M.C."/>
            <person name="Schlenke T."/>
            <person name="Schwartz R."/>
            <person name="Segarra C."/>
            <person name="Singh R.S."/>
            <person name="Sirot L."/>
            <person name="Sirota M."/>
            <person name="Sisneros N.B."/>
            <person name="Smith C.D."/>
            <person name="Smith T.F."/>
            <person name="Spieth J."/>
            <person name="Stage D.E."/>
            <person name="Stark A."/>
            <person name="Stephan W."/>
            <person name="Strausberg R.L."/>
            <person name="Strempel S."/>
            <person name="Sturgill D."/>
            <person name="Sutton G."/>
            <person name="Sutton G.G."/>
            <person name="Tao W."/>
            <person name="Teichmann S."/>
            <person name="Tobari Y.N."/>
            <person name="Tomimura Y."/>
            <person name="Tsolas J.M."/>
            <person name="Valente V.L."/>
            <person name="Venter E."/>
            <person name="Venter J.C."/>
            <person name="Vicario S."/>
            <person name="Vieira F.G."/>
            <person name="Vilella A.J."/>
            <person name="Villasante A."/>
            <person name="Walenz B."/>
            <person name="Wang J."/>
            <person name="Wasserman M."/>
            <person name="Watts T."/>
            <person name="Wilson D."/>
            <person name="Wilson R.K."/>
            <person name="Wing R.A."/>
            <person name="Wolfner M.F."/>
            <person name="Wong A."/>
            <person name="Wong G.K."/>
            <person name="Wu C.I."/>
            <person name="Wu G."/>
            <person name="Yamamoto D."/>
            <person name="Yang H.P."/>
            <person name="Yang S.P."/>
            <person name="Yorke J.A."/>
            <person name="Yoshida K."/>
            <person name="Zdobnov E."/>
            <person name="Zhang P."/>
            <person name="Zhang Y."/>
            <person name="Zimin A.V."/>
            <person name="Baldwin J."/>
            <person name="Abdouelleil A."/>
            <person name="Abdulkadir J."/>
            <person name="Abebe A."/>
            <person name="Abera B."/>
            <person name="Abreu J."/>
            <person name="Acer S.C."/>
            <person name="Aftuck L."/>
            <person name="Alexander A."/>
            <person name="An P."/>
            <person name="Anderson E."/>
            <person name="Anderson S."/>
            <person name="Arachi H."/>
            <person name="Azer M."/>
            <person name="Bachantsang P."/>
            <person name="Barry A."/>
            <person name="Bayul T."/>
            <person name="Berlin A."/>
            <person name="Bessette D."/>
            <person name="Bloom T."/>
            <person name="Blye J."/>
            <person name="Boguslavskiy L."/>
            <person name="Bonnet C."/>
            <person name="Boukhgalter B."/>
            <person name="Bourzgui I."/>
            <person name="Brown A."/>
            <person name="Cahill P."/>
            <person name="Channer S."/>
            <person name="Cheshatsang Y."/>
            <person name="Chuda L."/>
            <person name="Citroen M."/>
            <person name="Collymore A."/>
            <person name="Cooke P."/>
            <person name="Costello M."/>
            <person name="D'Aco K."/>
            <person name="Daza R."/>
            <person name="De Haan G."/>
            <person name="DeGray S."/>
            <person name="DeMaso C."/>
            <person name="Dhargay N."/>
            <person name="Dooley K."/>
            <person name="Dooley E."/>
            <person name="Doricent M."/>
            <person name="Dorje P."/>
            <person name="Dorjee K."/>
            <person name="Dupes A."/>
            <person name="Elong R."/>
            <person name="Falk J."/>
            <person name="Farina A."/>
            <person name="Faro S."/>
            <person name="Ferguson D."/>
            <person name="Fisher S."/>
            <person name="Foley C.D."/>
            <person name="Franke A."/>
            <person name="Friedrich D."/>
            <person name="Gadbois L."/>
            <person name="Gearin G."/>
            <person name="Gearin C.R."/>
            <person name="Giannoukos G."/>
            <person name="Goode T."/>
            <person name="Graham J."/>
            <person name="Grandbois E."/>
            <person name="Grewal S."/>
            <person name="Gyaltsen K."/>
            <person name="Hafez N."/>
            <person name="Hagos B."/>
            <person name="Hall J."/>
            <person name="Henson C."/>
            <person name="Hollinger A."/>
            <person name="Honan T."/>
            <person name="Huard M.D."/>
            <person name="Hughes L."/>
            <person name="Hurhula B."/>
            <person name="Husby M.E."/>
            <person name="Kamat A."/>
            <person name="Kanga B."/>
            <person name="Kashin S."/>
            <person name="Khazanovich D."/>
            <person name="Kisner P."/>
            <person name="Lance K."/>
            <person name="Lara M."/>
            <person name="Lee W."/>
            <person name="Lennon N."/>
            <person name="Letendre F."/>
            <person name="LeVine R."/>
            <person name="Lipovsky A."/>
            <person name="Liu X."/>
            <person name="Liu J."/>
            <person name="Liu S."/>
            <person name="Lokyitsang T."/>
            <person name="Lokyitsang Y."/>
            <person name="Lubonja R."/>
            <person name="Lui A."/>
            <person name="MacDonald P."/>
            <person name="Magnisalis V."/>
            <person name="Maru K."/>
            <person name="Matthews C."/>
            <person name="McCusker W."/>
            <person name="McDonough S."/>
            <person name="Mehta T."/>
            <person name="Meldrim J."/>
            <person name="Meneus L."/>
            <person name="Mihai O."/>
            <person name="Mihalev A."/>
            <person name="Mihova T."/>
            <person name="Mittelman R."/>
            <person name="Mlenga V."/>
            <person name="Montmayeur A."/>
            <person name="Mulrain L."/>
            <person name="Navidi A."/>
            <person name="Naylor J."/>
            <person name="Negash T."/>
            <person name="Nguyen T."/>
            <person name="Nguyen N."/>
            <person name="Nicol R."/>
            <person name="Norbu C."/>
            <person name="Norbu N."/>
            <person name="Novod N."/>
            <person name="O'Neill B."/>
            <person name="Osman S."/>
            <person name="Markiewicz E."/>
            <person name="Oyono O.L."/>
            <person name="Patti C."/>
            <person name="Phunkhang P."/>
            <person name="Pierre F."/>
            <person name="Priest M."/>
            <person name="Raghuraman S."/>
            <person name="Rege F."/>
            <person name="Reyes R."/>
            <person name="Rise C."/>
            <person name="Rogov P."/>
            <person name="Ross K."/>
            <person name="Ryan E."/>
            <person name="Settipalli S."/>
            <person name="Shea T."/>
            <person name="Sherpa N."/>
            <person name="Shi L."/>
            <person name="Shih D."/>
            <person name="Sparrow T."/>
            <person name="Spaulding J."/>
            <person name="Stalker J."/>
            <person name="Stange-Thomann N."/>
            <person name="Stavropoulos S."/>
            <person name="Stone C."/>
            <person name="Strader C."/>
            <person name="Tesfaye S."/>
            <person name="Thomson T."/>
            <person name="Thoulutsang Y."/>
            <person name="Thoulutsang D."/>
            <person name="Topham K."/>
            <person name="Topping I."/>
            <person name="Tsamla T."/>
            <person name="Vassiliev H."/>
            <person name="Vo A."/>
            <person name="Wangchuk T."/>
            <person name="Wangdi T."/>
            <person name="Weiand M."/>
            <person name="Wilkinson J."/>
            <person name="Wilson A."/>
            <person name="Yadav S."/>
            <person name="Young G."/>
            <person name="Yu Q."/>
            <person name="Zembek L."/>
            <person name="Zhong D."/>
            <person name="Zimmer A."/>
            <person name="Zwirko Z."/>
            <person name="Jaffe D.B."/>
            <person name="Alvarez P."/>
            <person name="Brockman W."/>
            <person name="Butler J."/>
            <person name="Chin C."/>
            <person name="Gnerre S."/>
            <person name="Grabherr M."/>
            <person name="Kleber M."/>
            <person name="Mauceli E."/>
            <person name="MacCallum I."/>
        </authorList>
    </citation>
    <scope>NUCLEOTIDE SEQUENCE [LARGE SCALE GENOMIC DNA]</scope>
    <source>
        <strain evidence="6">Tucson 15287-2541.00</strain>
    </source>
</reference>
<organism evidence="6">
    <name type="scientific">Drosophila grimshawi</name>
    <name type="common">Hawaiian fruit fly</name>
    <name type="synonym">Idiomyia grimshawi</name>
    <dbReference type="NCBI Taxonomy" id="7222"/>
    <lineage>
        <taxon>Eukaryota</taxon>
        <taxon>Metazoa</taxon>
        <taxon>Ecdysozoa</taxon>
        <taxon>Arthropoda</taxon>
        <taxon>Hexapoda</taxon>
        <taxon>Insecta</taxon>
        <taxon>Pterygota</taxon>
        <taxon>Neoptera</taxon>
        <taxon>Endopterygota</taxon>
        <taxon>Diptera</taxon>
        <taxon>Brachycera</taxon>
        <taxon>Muscomorpha</taxon>
        <taxon>Ephydroidea</taxon>
        <taxon>Drosophilidae</taxon>
        <taxon>Drosophila</taxon>
        <taxon>Hawaiian Drosophila</taxon>
    </lineage>
</organism>
<dbReference type="EMBL" id="CH916366">
    <property type="protein sequence ID" value="EDV97668.1"/>
    <property type="molecule type" value="Genomic_DNA"/>
</dbReference>
<name>B4IYW0_DROGR</name>
<dbReference type="eggNOG" id="ENOG502SYSH">
    <property type="taxonomic scope" value="Eukaryota"/>
</dbReference>
<dbReference type="AlphaFoldDB" id="B4IYW0"/>
<protein>
    <submittedName>
        <fullName evidence="5">GH14572</fullName>
    </submittedName>
</protein>
<evidence type="ECO:0000256" key="4">
    <source>
        <dbReference type="SAM" id="MobiDB-lite"/>
    </source>
</evidence>
<dbReference type="InParanoid" id="B4IYW0"/>
<dbReference type="PANTHER" id="PTHR31109">
    <property type="entry name" value="PROTEIN FAM207A"/>
    <property type="match status" value="1"/>
</dbReference>
<dbReference type="GO" id="GO:0000462">
    <property type="term" value="P:maturation of SSU-rRNA from tricistronic rRNA transcript (SSU-rRNA, 5.8S rRNA, LSU-rRNA)"/>
    <property type="evidence" value="ECO:0007669"/>
    <property type="project" value="InterPro"/>
</dbReference>
<dbReference type="GO" id="GO:0030688">
    <property type="term" value="C:preribosome, small subunit precursor"/>
    <property type="evidence" value="ECO:0007669"/>
    <property type="project" value="InterPro"/>
</dbReference>
<evidence type="ECO:0000256" key="3">
    <source>
        <dbReference type="ARBA" id="ARBA00023242"/>
    </source>
</evidence>
<dbReference type="STRING" id="7222.B4IYW0"/>